<keyword evidence="6" id="KW-1185">Reference proteome</keyword>
<dbReference type="Proteomes" id="UP000653454">
    <property type="component" value="Unassembled WGS sequence"/>
</dbReference>
<dbReference type="GO" id="GO:0005213">
    <property type="term" value="F:structural constituent of egg chorion"/>
    <property type="evidence" value="ECO:0007669"/>
    <property type="project" value="InterPro"/>
</dbReference>
<evidence type="ECO:0000313" key="5">
    <source>
        <dbReference type="EMBL" id="CAG9134250.1"/>
    </source>
</evidence>
<dbReference type="EMBL" id="CAJHNJ030000075">
    <property type="protein sequence ID" value="CAG9134250.1"/>
    <property type="molecule type" value="Genomic_DNA"/>
</dbReference>
<name>A0A8S4G1G1_PLUXY</name>
<dbReference type="InterPro" id="IPR002635">
    <property type="entry name" value="Chorion"/>
</dbReference>
<evidence type="ECO:0000256" key="2">
    <source>
        <dbReference type="ARBA" id="ARBA00022737"/>
    </source>
</evidence>
<gene>
    <name evidence="5" type="ORF">PLXY2_LOCUS12481</name>
</gene>
<proteinExistence type="inferred from homology"/>
<dbReference type="PROSITE" id="PS51257">
    <property type="entry name" value="PROKAR_LIPOPROTEIN"/>
    <property type="match status" value="1"/>
</dbReference>
<evidence type="ECO:0000256" key="4">
    <source>
        <dbReference type="SAM" id="SignalP"/>
    </source>
</evidence>
<dbReference type="GO" id="GO:0042600">
    <property type="term" value="C:egg chorion"/>
    <property type="evidence" value="ECO:0007669"/>
    <property type="project" value="InterPro"/>
</dbReference>
<sequence>MVSKALFVAFAAVLLVQAAYGSCGCGVNNYAPLVSAGCGNNLALSNGLLGSNLIGLNNGYGSSVVSSGLAYPESILSIASGSYTTPNGISVVAENLELGGTVAVSGAMPFVGAVSMGGVAPTSGQAQVAYSSVPGVALTDAGCGQGISGGVIGSNIGYNGLIGNGIGNNYLSNGLIGNNYLGNNLVGNRLLGNNIGCGCGCQ</sequence>
<reference evidence="5" key="1">
    <citation type="submission" date="2020-11" db="EMBL/GenBank/DDBJ databases">
        <authorList>
            <person name="Whiteford S."/>
        </authorList>
    </citation>
    <scope>NUCLEOTIDE SEQUENCE</scope>
</reference>
<evidence type="ECO:0000313" key="6">
    <source>
        <dbReference type="Proteomes" id="UP000653454"/>
    </source>
</evidence>
<keyword evidence="2" id="KW-0677">Repeat</keyword>
<feature type="chain" id="PRO_5035731561" evidence="4">
    <location>
        <begin position="22"/>
        <end position="202"/>
    </location>
</feature>
<comment type="similarity">
    <text evidence="1 3">Belongs to the chorion protein family.</text>
</comment>
<accession>A0A8S4G1G1</accession>
<protein>
    <submittedName>
        <fullName evidence="5">(diamondback moth) hypothetical protein</fullName>
    </submittedName>
</protein>
<feature type="signal peptide" evidence="4">
    <location>
        <begin position="1"/>
        <end position="21"/>
    </location>
</feature>
<dbReference type="Pfam" id="PF01723">
    <property type="entry name" value="Chorion_1"/>
    <property type="match status" value="1"/>
</dbReference>
<organism evidence="5 6">
    <name type="scientific">Plutella xylostella</name>
    <name type="common">Diamondback moth</name>
    <name type="synonym">Plutella maculipennis</name>
    <dbReference type="NCBI Taxonomy" id="51655"/>
    <lineage>
        <taxon>Eukaryota</taxon>
        <taxon>Metazoa</taxon>
        <taxon>Ecdysozoa</taxon>
        <taxon>Arthropoda</taxon>
        <taxon>Hexapoda</taxon>
        <taxon>Insecta</taxon>
        <taxon>Pterygota</taxon>
        <taxon>Neoptera</taxon>
        <taxon>Endopterygota</taxon>
        <taxon>Lepidoptera</taxon>
        <taxon>Glossata</taxon>
        <taxon>Ditrysia</taxon>
        <taxon>Yponomeutoidea</taxon>
        <taxon>Plutellidae</taxon>
        <taxon>Plutella</taxon>
    </lineage>
</organism>
<dbReference type="GO" id="GO:0007304">
    <property type="term" value="P:chorion-containing eggshell formation"/>
    <property type="evidence" value="ECO:0007669"/>
    <property type="project" value="InterPro"/>
</dbReference>
<evidence type="ECO:0000256" key="1">
    <source>
        <dbReference type="ARBA" id="ARBA00005906"/>
    </source>
</evidence>
<comment type="caution">
    <text evidence="5">The sequence shown here is derived from an EMBL/GenBank/DDBJ whole genome shotgun (WGS) entry which is preliminary data.</text>
</comment>
<evidence type="ECO:0000256" key="3">
    <source>
        <dbReference type="RuleBase" id="RU004378"/>
    </source>
</evidence>
<keyword evidence="4" id="KW-0732">Signal</keyword>
<dbReference type="AlphaFoldDB" id="A0A8S4G1G1"/>